<keyword evidence="2" id="KW-0732">Signal</keyword>
<organism evidence="3">
    <name type="scientific">uncultured Gemmatimonadaceae bacterium</name>
    <dbReference type="NCBI Taxonomy" id="246130"/>
    <lineage>
        <taxon>Bacteria</taxon>
        <taxon>Pseudomonadati</taxon>
        <taxon>Gemmatimonadota</taxon>
        <taxon>Gemmatimonadia</taxon>
        <taxon>Gemmatimonadales</taxon>
        <taxon>Gemmatimonadaceae</taxon>
        <taxon>environmental samples</taxon>
    </lineage>
</organism>
<evidence type="ECO:0000256" key="2">
    <source>
        <dbReference type="SAM" id="SignalP"/>
    </source>
</evidence>
<keyword evidence="1" id="KW-0812">Transmembrane</keyword>
<feature type="transmembrane region" description="Helical" evidence="1">
    <location>
        <begin position="64"/>
        <end position="85"/>
    </location>
</feature>
<reference evidence="3" key="1">
    <citation type="submission" date="2020-02" db="EMBL/GenBank/DDBJ databases">
        <authorList>
            <person name="Meier V. D."/>
        </authorList>
    </citation>
    <scope>NUCLEOTIDE SEQUENCE</scope>
    <source>
        <strain evidence="3">AVDCRST_MAG11</strain>
    </source>
</reference>
<evidence type="ECO:0000256" key="1">
    <source>
        <dbReference type="SAM" id="Phobius"/>
    </source>
</evidence>
<feature type="signal peptide" evidence="2">
    <location>
        <begin position="1"/>
        <end position="19"/>
    </location>
</feature>
<feature type="chain" id="PRO_5026832306" evidence="2">
    <location>
        <begin position="20"/>
        <end position="91"/>
    </location>
</feature>
<sequence length="91" mass="9338">MTRAPLPPATALLAFVAFAAGAVLAATVRRLVARRAPADAPQIACMAGATLLYALNVLVRPGRVWGSVLVGGGLLCAVAAIGFFLKRRPRG</sequence>
<proteinExistence type="predicted"/>
<dbReference type="EMBL" id="CADCTU010000254">
    <property type="protein sequence ID" value="CAA9305384.1"/>
    <property type="molecule type" value="Genomic_DNA"/>
</dbReference>
<protein>
    <submittedName>
        <fullName evidence="3">Uncharacterized protein</fullName>
    </submittedName>
</protein>
<dbReference type="AlphaFoldDB" id="A0A6J4KHR4"/>
<gene>
    <name evidence="3" type="ORF">AVDCRST_MAG11-1121</name>
</gene>
<keyword evidence="1" id="KW-1133">Transmembrane helix</keyword>
<keyword evidence="1" id="KW-0472">Membrane</keyword>
<name>A0A6J4KHR4_9BACT</name>
<accession>A0A6J4KHR4</accession>
<evidence type="ECO:0000313" key="3">
    <source>
        <dbReference type="EMBL" id="CAA9305384.1"/>
    </source>
</evidence>